<dbReference type="AlphaFoldDB" id="A0AAN8JN60"/>
<evidence type="ECO:0000256" key="2">
    <source>
        <dbReference type="ARBA" id="ARBA00022676"/>
    </source>
</evidence>
<evidence type="ECO:0000313" key="11">
    <source>
        <dbReference type="Proteomes" id="UP001347796"/>
    </source>
</evidence>
<keyword evidence="6" id="KW-0472">Membrane</keyword>
<keyword evidence="11" id="KW-1185">Reference proteome</keyword>
<dbReference type="PANTHER" id="PTHR20961:SF38">
    <property type="entry name" value="PROTEIN O-LINKED-MANNOSE BETA-1,4-N-ACETYLGLUCOSAMINYLTRANSFERASE 2"/>
    <property type="match status" value="1"/>
</dbReference>
<comment type="caution">
    <text evidence="10">The sequence shown here is derived from an EMBL/GenBank/DDBJ whole genome shotgun (WGS) entry which is preliminary data.</text>
</comment>
<proteinExistence type="predicted"/>
<keyword evidence="2" id="KW-0328">Glycosyltransferase</keyword>
<keyword evidence="5" id="KW-1133">Transmembrane helix</keyword>
<organism evidence="10 11">
    <name type="scientific">Patella caerulea</name>
    <name type="common">Rayed Mediterranean limpet</name>
    <dbReference type="NCBI Taxonomy" id="87958"/>
    <lineage>
        <taxon>Eukaryota</taxon>
        <taxon>Metazoa</taxon>
        <taxon>Spiralia</taxon>
        <taxon>Lophotrochozoa</taxon>
        <taxon>Mollusca</taxon>
        <taxon>Gastropoda</taxon>
        <taxon>Patellogastropoda</taxon>
        <taxon>Patelloidea</taxon>
        <taxon>Patellidae</taxon>
        <taxon>Patella</taxon>
    </lineage>
</organism>
<dbReference type="PANTHER" id="PTHR20961">
    <property type="entry name" value="GLYCOSYLTRANSFERASE"/>
    <property type="match status" value="1"/>
</dbReference>
<dbReference type="Proteomes" id="UP001347796">
    <property type="component" value="Unassembled WGS sequence"/>
</dbReference>
<dbReference type="EMBL" id="JAZGQO010000008">
    <property type="protein sequence ID" value="KAK6179932.1"/>
    <property type="molecule type" value="Genomic_DNA"/>
</dbReference>
<keyword evidence="7" id="KW-0325">Glycoprotein</keyword>
<feature type="domain" description="Glycosyltransferase 61 catalytic" evidence="9">
    <location>
        <begin position="119"/>
        <end position="315"/>
    </location>
</feature>
<feature type="signal peptide" evidence="8">
    <location>
        <begin position="1"/>
        <end position="25"/>
    </location>
</feature>
<dbReference type="GO" id="GO:0016757">
    <property type="term" value="F:glycosyltransferase activity"/>
    <property type="evidence" value="ECO:0007669"/>
    <property type="project" value="UniProtKB-KW"/>
</dbReference>
<dbReference type="Pfam" id="PF04577">
    <property type="entry name" value="Glyco_transf_61"/>
    <property type="match status" value="1"/>
</dbReference>
<evidence type="ECO:0000256" key="3">
    <source>
        <dbReference type="ARBA" id="ARBA00022679"/>
    </source>
</evidence>
<evidence type="ECO:0000256" key="1">
    <source>
        <dbReference type="ARBA" id="ARBA00004167"/>
    </source>
</evidence>
<keyword evidence="3" id="KW-0808">Transferase</keyword>
<accession>A0AAN8JN60</accession>
<evidence type="ECO:0000313" key="10">
    <source>
        <dbReference type="EMBL" id="KAK6179932.1"/>
    </source>
</evidence>
<name>A0AAN8JN60_PATCE</name>
<reference evidence="10 11" key="1">
    <citation type="submission" date="2024-01" db="EMBL/GenBank/DDBJ databases">
        <title>The genome of the rayed Mediterranean limpet Patella caerulea (Linnaeus, 1758).</title>
        <authorList>
            <person name="Anh-Thu Weber A."/>
            <person name="Halstead-Nussloch G."/>
        </authorList>
    </citation>
    <scope>NUCLEOTIDE SEQUENCE [LARGE SCALE GENOMIC DNA]</scope>
    <source>
        <strain evidence="10">AATW-2023a</strain>
        <tissue evidence="10">Whole specimen</tissue>
    </source>
</reference>
<comment type="subcellular location">
    <subcellularLocation>
        <location evidence="1">Membrane</location>
        <topology evidence="1">Single-pass membrane protein</topology>
    </subcellularLocation>
</comment>
<evidence type="ECO:0000256" key="5">
    <source>
        <dbReference type="ARBA" id="ARBA00022989"/>
    </source>
</evidence>
<gene>
    <name evidence="10" type="ORF">SNE40_012179</name>
</gene>
<keyword evidence="8" id="KW-0732">Signal</keyword>
<evidence type="ECO:0000256" key="6">
    <source>
        <dbReference type="ARBA" id="ARBA00023136"/>
    </source>
</evidence>
<evidence type="ECO:0000256" key="8">
    <source>
        <dbReference type="SAM" id="SignalP"/>
    </source>
</evidence>
<keyword evidence="4" id="KW-0812">Transmembrane</keyword>
<evidence type="ECO:0000256" key="7">
    <source>
        <dbReference type="ARBA" id="ARBA00023180"/>
    </source>
</evidence>
<evidence type="ECO:0000259" key="9">
    <source>
        <dbReference type="Pfam" id="PF04577"/>
    </source>
</evidence>
<dbReference type="InterPro" id="IPR007657">
    <property type="entry name" value="Glycosyltransferase_61"/>
</dbReference>
<sequence length="393" mass="45680">METSFPATLLVCVAMFELWLHHVTCERSKVWLTSEISTADGHYPGKFCRITNVVLRTRDRKLYFKNDNSDFKHNVEVACNWNYIMWSIDKTSDHTISCDKVYDSGYLFPIFYHYGNSNYYHLHYDTLMPLYHYLYYKKKNNKNTALVPGVETKRLEVIDWTTPAFDDEDKFWNRVVSILSNASPDIDMLPVNLNLITTYDSICFKTAYFGTPKIQRADEKFMKSFVMFVKNHFNISHNQLDTNRVGLIKRSNRRRIRNEEELIKNIRKFTDADVLVFENMTFQEQVQAVQSYTVLIGMNGAGLTNALYLPPGAVAIQMVPYKAQVNFAEFAKLLKARGPYLEWHNKHEHLSVANHNGDHSQGDTIVNVKEFVTLVKEALKLVNSDNHLVKSEL</sequence>
<feature type="chain" id="PRO_5043004186" description="Glycosyltransferase 61 catalytic domain-containing protein" evidence="8">
    <location>
        <begin position="26"/>
        <end position="393"/>
    </location>
</feature>
<dbReference type="InterPro" id="IPR049625">
    <property type="entry name" value="Glyco_transf_61_cat"/>
</dbReference>
<protein>
    <recommendedName>
        <fullName evidence="9">Glycosyltransferase 61 catalytic domain-containing protein</fullName>
    </recommendedName>
</protein>
<evidence type="ECO:0000256" key="4">
    <source>
        <dbReference type="ARBA" id="ARBA00022692"/>
    </source>
</evidence>
<dbReference type="GO" id="GO:0016020">
    <property type="term" value="C:membrane"/>
    <property type="evidence" value="ECO:0007669"/>
    <property type="project" value="UniProtKB-SubCell"/>
</dbReference>